<proteinExistence type="predicted"/>
<dbReference type="AlphaFoldDB" id="A0A1E1GHQ5"/>
<name>A0A1E1GHQ5_9EUKA</name>
<sequence>MPQLDQVTFNLQVIWMAFYFIVFYFLTAYFLVPQISKSLKFRKKNLNISSNTNNNNLLENDSLTVSYDNVFKKALNSSSTSINETLKSTQEWQNNVLKDLNNKNLFNANTNYIKFIHQKEYKKYIISELLK</sequence>
<evidence type="ECO:0000256" key="2">
    <source>
        <dbReference type="ARBA" id="ARBA00022692"/>
    </source>
</evidence>
<dbReference type="InterPro" id="IPR003319">
    <property type="entry name" value="YMF19-like_N"/>
</dbReference>
<evidence type="ECO:0000256" key="4">
    <source>
        <dbReference type="ARBA" id="ARBA00023128"/>
    </source>
</evidence>
<keyword evidence="2 7" id="KW-0812">Transmembrane</keyword>
<evidence type="ECO:0000259" key="8">
    <source>
        <dbReference type="Pfam" id="PF02326"/>
    </source>
</evidence>
<evidence type="ECO:0000256" key="1">
    <source>
        <dbReference type="ARBA" id="ARBA00004325"/>
    </source>
</evidence>
<evidence type="ECO:0000256" key="3">
    <source>
        <dbReference type="ARBA" id="ARBA00022989"/>
    </source>
</evidence>
<protein>
    <submittedName>
        <fullName evidence="9">ATP synthase F0 subunit 8</fullName>
    </submittedName>
</protein>
<gene>
    <name evidence="9" type="primary">atp8</name>
</gene>
<evidence type="ECO:0000256" key="7">
    <source>
        <dbReference type="SAM" id="Phobius"/>
    </source>
</evidence>
<comment type="subcellular location">
    <subcellularLocation>
        <location evidence="1">Mitochondrion membrane</location>
    </subcellularLocation>
</comment>
<feature type="domain" description="ATP synthase YMF19-like N-terminal" evidence="8">
    <location>
        <begin position="2"/>
        <end position="82"/>
    </location>
</feature>
<dbReference type="GO" id="GO:0006754">
    <property type="term" value="P:ATP biosynthetic process"/>
    <property type="evidence" value="ECO:0007669"/>
    <property type="project" value="UniProtKB-KW"/>
</dbReference>
<keyword evidence="4 9" id="KW-0496">Mitochondrion</keyword>
<reference evidence="9" key="1">
    <citation type="journal article" date="2016" name="Genome Biol. Evol.">
        <title>Mitochondrial Genome of Palpitomonas bilix: Derived Genome Structure and Ancestral System for Cytochrome c Maturation.</title>
        <authorList>
            <consortium name="AP017433"/>
            <person name="Nishimura Y."/>
            <person name="Tanifuji G."/>
            <person name="Kamikawa R."/>
            <person name="Yabuki A."/>
            <person name="Hashimoto T."/>
            <person name="Inagaki Y."/>
        </authorList>
    </citation>
    <scope>NUCLEOTIDE SEQUENCE</scope>
</reference>
<geneLocation type="mitochondrion" evidence="9"/>
<accession>A0A1E1GHQ5</accession>
<dbReference type="EMBL" id="AP017433">
    <property type="protein sequence ID" value="BAV82400.1"/>
    <property type="molecule type" value="Genomic_DNA"/>
</dbReference>
<organism evidence="9">
    <name type="scientific">Palpitomonas bilix</name>
    <dbReference type="NCBI Taxonomy" id="652834"/>
    <lineage>
        <taxon>Eukaryota</taxon>
        <taxon>Eukaryota incertae sedis</taxon>
    </lineage>
</organism>
<keyword evidence="6" id="KW-0066">ATP synthesis</keyword>
<dbReference type="RefSeq" id="YP_009317232.1">
    <property type="nucleotide sequence ID" value="NC_031832.1"/>
</dbReference>
<feature type="transmembrane region" description="Helical" evidence="7">
    <location>
        <begin position="12"/>
        <end position="32"/>
    </location>
</feature>
<evidence type="ECO:0000256" key="5">
    <source>
        <dbReference type="ARBA" id="ARBA00023136"/>
    </source>
</evidence>
<evidence type="ECO:0000313" key="9">
    <source>
        <dbReference type="EMBL" id="BAV82400.1"/>
    </source>
</evidence>
<keyword evidence="3 7" id="KW-1133">Transmembrane helix</keyword>
<evidence type="ECO:0000256" key="6">
    <source>
        <dbReference type="ARBA" id="ARBA00023310"/>
    </source>
</evidence>
<dbReference type="GeneID" id="30214145"/>
<dbReference type="GO" id="GO:0031966">
    <property type="term" value="C:mitochondrial membrane"/>
    <property type="evidence" value="ECO:0007669"/>
    <property type="project" value="UniProtKB-SubCell"/>
</dbReference>
<keyword evidence="5 7" id="KW-0472">Membrane</keyword>
<dbReference type="Pfam" id="PF02326">
    <property type="entry name" value="YMF19"/>
    <property type="match status" value="1"/>
</dbReference>